<feature type="compositionally biased region" description="Basic and acidic residues" evidence="1">
    <location>
        <begin position="32"/>
        <end position="46"/>
    </location>
</feature>
<dbReference type="EMBL" id="JBBWWQ010000003">
    <property type="protein sequence ID" value="KAK8952382.1"/>
    <property type="molecule type" value="Genomic_DNA"/>
</dbReference>
<feature type="region of interest" description="Disordered" evidence="1">
    <location>
        <begin position="27"/>
        <end position="46"/>
    </location>
</feature>
<dbReference type="Proteomes" id="UP001418222">
    <property type="component" value="Unassembled WGS sequence"/>
</dbReference>
<dbReference type="AlphaFoldDB" id="A0AAP0BY52"/>
<evidence type="ECO:0000313" key="2">
    <source>
        <dbReference type="EMBL" id="KAK8952382.1"/>
    </source>
</evidence>
<protein>
    <submittedName>
        <fullName evidence="2">Uncharacterized protein</fullName>
    </submittedName>
</protein>
<gene>
    <name evidence="2" type="ORF">KSP39_PZI004297</name>
</gene>
<comment type="caution">
    <text evidence="2">The sequence shown here is derived from an EMBL/GenBank/DDBJ whole genome shotgun (WGS) entry which is preliminary data.</text>
</comment>
<sequence length="114" mass="13348">MDSRILMKPDEYYEPNYTKRFQEEYCGYGKGSKHDGSRDDKRGKNNRYEVLHPKGHLESNDNMRIDSQNVDLPRRIKGGMVPFRRGGDAKSNKNLKPFNVREANDDILLQRRSS</sequence>
<proteinExistence type="predicted"/>
<organism evidence="2 3">
    <name type="scientific">Platanthera zijinensis</name>
    <dbReference type="NCBI Taxonomy" id="2320716"/>
    <lineage>
        <taxon>Eukaryota</taxon>
        <taxon>Viridiplantae</taxon>
        <taxon>Streptophyta</taxon>
        <taxon>Embryophyta</taxon>
        <taxon>Tracheophyta</taxon>
        <taxon>Spermatophyta</taxon>
        <taxon>Magnoliopsida</taxon>
        <taxon>Liliopsida</taxon>
        <taxon>Asparagales</taxon>
        <taxon>Orchidaceae</taxon>
        <taxon>Orchidoideae</taxon>
        <taxon>Orchideae</taxon>
        <taxon>Orchidinae</taxon>
        <taxon>Platanthera</taxon>
    </lineage>
</organism>
<name>A0AAP0BY52_9ASPA</name>
<accession>A0AAP0BY52</accession>
<evidence type="ECO:0000256" key="1">
    <source>
        <dbReference type="SAM" id="MobiDB-lite"/>
    </source>
</evidence>
<feature type="region of interest" description="Disordered" evidence="1">
    <location>
        <begin position="78"/>
        <end position="98"/>
    </location>
</feature>
<evidence type="ECO:0000313" key="3">
    <source>
        <dbReference type="Proteomes" id="UP001418222"/>
    </source>
</evidence>
<keyword evidence="3" id="KW-1185">Reference proteome</keyword>
<reference evidence="2 3" key="1">
    <citation type="journal article" date="2022" name="Nat. Plants">
        <title>Genomes of leafy and leafless Platanthera orchids illuminate the evolution of mycoheterotrophy.</title>
        <authorList>
            <person name="Li M.H."/>
            <person name="Liu K.W."/>
            <person name="Li Z."/>
            <person name="Lu H.C."/>
            <person name="Ye Q.L."/>
            <person name="Zhang D."/>
            <person name="Wang J.Y."/>
            <person name="Li Y.F."/>
            <person name="Zhong Z.M."/>
            <person name="Liu X."/>
            <person name="Yu X."/>
            <person name="Liu D.K."/>
            <person name="Tu X.D."/>
            <person name="Liu B."/>
            <person name="Hao Y."/>
            <person name="Liao X.Y."/>
            <person name="Jiang Y.T."/>
            <person name="Sun W.H."/>
            <person name="Chen J."/>
            <person name="Chen Y.Q."/>
            <person name="Ai Y."/>
            <person name="Zhai J.W."/>
            <person name="Wu S.S."/>
            <person name="Zhou Z."/>
            <person name="Hsiao Y.Y."/>
            <person name="Wu W.L."/>
            <person name="Chen Y.Y."/>
            <person name="Lin Y.F."/>
            <person name="Hsu J.L."/>
            <person name="Li C.Y."/>
            <person name="Wang Z.W."/>
            <person name="Zhao X."/>
            <person name="Zhong W.Y."/>
            <person name="Ma X.K."/>
            <person name="Ma L."/>
            <person name="Huang J."/>
            <person name="Chen G.Z."/>
            <person name="Huang M.Z."/>
            <person name="Huang L."/>
            <person name="Peng D.H."/>
            <person name="Luo Y.B."/>
            <person name="Zou S.Q."/>
            <person name="Chen S.P."/>
            <person name="Lan S."/>
            <person name="Tsai W.C."/>
            <person name="Van de Peer Y."/>
            <person name="Liu Z.J."/>
        </authorList>
    </citation>
    <scope>NUCLEOTIDE SEQUENCE [LARGE SCALE GENOMIC DNA]</scope>
    <source>
        <strain evidence="2">Lor287</strain>
    </source>
</reference>